<dbReference type="Proteomes" id="UP000292564">
    <property type="component" value="Unassembled WGS sequence"/>
</dbReference>
<name>A0A4Q7ZGJ2_9ACTN</name>
<evidence type="ECO:0000313" key="2">
    <source>
        <dbReference type="EMBL" id="RZU49912.1"/>
    </source>
</evidence>
<dbReference type="AlphaFoldDB" id="A0A4Q7ZGJ2"/>
<gene>
    <name evidence="2" type="ORF">EV385_1669</name>
</gene>
<keyword evidence="3" id="KW-1185">Reference proteome</keyword>
<feature type="region of interest" description="Disordered" evidence="1">
    <location>
        <begin position="1"/>
        <end position="87"/>
    </location>
</feature>
<sequence>MPGVLPSFTAPTAGRADPSARHAGPSGWLGSPPAPPPRSGAATPLPGPSGIPPVRRSGGAALRCPVPARRSPPPGGPAPQQASSARQPPLVHVLPRWFTAYPLPRLPNGGPSGGQRARAAAASETFDRLRRDRGAETIIAKRQTTGVKGLGTLRYVVAQSFALLYQFRRLAVRRERLLDIHDGLVSLACVLICWRRLINWTAKETAIRAMRAGS</sequence>
<protein>
    <recommendedName>
        <fullName evidence="4">DDE family transposase</fullName>
    </recommendedName>
</protein>
<evidence type="ECO:0008006" key="4">
    <source>
        <dbReference type="Google" id="ProtNLM"/>
    </source>
</evidence>
<proteinExistence type="predicted"/>
<accession>A0A4Q7ZGJ2</accession>
<evidence type="ECO:0000313" key="3">
    <source>
        <dbReference type="Proteomes" id="UP000292564"/>
    </source>
</evidence>
<organism evidence="2 3">
    <name type="scientific">Krasilnikovia cinnamomea</name>
    <dbReference type="NCBI Taxonomy" id="349313"/>
    <lineage>
        <taxon>Bacteria</taxon>
        <taxon>Bacillati</taxon>
        <taxon>Actinomycetota</taxon>
        <taxon>Actinomycetes</taxon>
        <taxon>Micromonosporales</taxon>
        <taxon>Micromonosporaceae</taxon>
        <taxon>Krasilnikovia</taxon>
    </lineage>
</organism>
<evidence type="ECO:0000256" key="1">
    <source>
        <dbReference type="SAM" id="MobiDB-lite"/>
    </source>
</evidence>
<dbReference type="EMBL" id="SHKY01000001">
    <property type="protein sequence ID" value="RZU49912.1"/>
    <property type="molecule type" value="Genomic_DNA"/>
</dbReference>
<reference evidence="2 3" key="1">
    <citation type="submission" date="2019-02" db="EMBL/GenBank/DDBJ databases">
        <title>Sequencing the genomes of 1000 actinobacteria strains.</title>
        <authorList>
            <person name="Klenk H.-P."/>
        </authorList>
    </citation>
    <scope>NUCLEOTIDE SEQUENCE [LARGE SCALE GENOMIC DNA]</scope>
    <source>
        <strain evidence="2 3">DSM 45162</strain>
    </source>
</reference>
<comment type="caution">
    <text evidence="2">The sequence shown here is derived from an EMBL/GenBank/DDBJ whole genome shotgun (WGS) entry which is preliminary data.</text>
</comment>